<dbReference type="PANTHER" id="PTHR43775">
    <property type="entry name" value="FATTY ACID SYNTHASE"/>
    <property type="match status" value="1"/>
</dbReference>
<feature type="region of interest" description="N-terminal hotdog fold" evidence="9">
    <location>
        <begin position="908"/>
        <end position="1045"/>
    </location>
</feature>
<dbReference type="SMART" id="SM00825">
    <property type="entry name" value="PKS_KS"/>
    <property type="match status" value="1"/>
</dbReference>
<reference evidence="13 14" key="1">
    <citation type="journal article" date="2020" name="Genome Biol. Evol.">
        <title>A new high-quality draft genome assembly of the Chinese cordyceps Ophiocordyceps sinensis.</title>
        <authorList>
            <person name="Shu R."/>
            <person name="Zhang J."/>
            <person name="Meng Q."/>
            <person name="Zhang H."/>
            <person name="Zhou G."/>
            <person name="Li M."/>
            <person name="Wu P."/>
            <person name="Zhao Y."/>
            <person name="Chen C."/>
            <person name="Qin Q."/>
        </authorList>
    </citation>
    <scope>NUCLEOTIDE SEQUENCE [LARGE SCALE GENOMIC DNA]</scope>
    <source>
        <strain evidence="13 14">IOZ07</strain>
    </source>
</reference>
<accession>A0A8H4LW54</accession>
<dbReference type="PANTHER" id="PTHR43775:SF49">
    <property type="entry name" value="SYNTHASE, PUTATIVE (JCVI)-RELATED"/>
    <property type="match status" value="1"/>
</dbReference>
<keyword evidence="6" id="KW-0560">Oxidoreductase</keyword>
<dbReference type="InterPro" id="IPR049900">
    <property type="entry name" value="PKS_mFAS_DH"/>
</dbReference>
<dbReference type="InterPro" id="IPR001227">
    <property type="entry name" value="Ac_transferase_dom_sf"/>
</dbReference>
<evidence type="ECO:0000256" key="1">
    <source>
        <dbReference type="ARBA" id="ARBA00022450"/>
    </source>
</evidence>
<dbReference type="SUPFAM" id="SSF52151">
    <property type="entry name" value="FabD/lysophospholipase-like"/>
    <property type="match status" value="1"/>
</dbReference>
<evidence type="ECO:0000259" key="12">
    <source>
        <dbReference type="PROSITE" id="PS52019"/>
    </source>
</evidence>
<dbReference type="Pfam" id="PF14765">
    <property type="entry name" value="PS-DH"/>
    <property type="match status" value="1"/>
</dbReference>
<dbReference type="InterPro" id="IPR036291">
    <property type="entry name" value="NAD(P)-bd_dom_sf"/>
</dbReference>
<dbReference type="GO" id="GO:0004312">
    <property type="term" value="F:fatty acid synthase activity"/>
    <property type="evidence" value="ECO:0007669"/>
    <property type="project" value="TreeGrafter"/>
</dbReference>
<keyword evidence="8" id="KW-0012">Acyltransferase</keyword>
<name>A0A8H4LW54_9HYPO</name>
<dbReference type="InterPro" id="IPR009081">
    <property type="entry name" value="PP-bd_ACP"/>
</dbReference>
<dbReference type="Gene3D" id="3.90.180.10">
    <property type="entry name" value="Medium-chain alcohol dehydrogenases, catalytic domain"/>
    <property type="match status" value="1"/>
</dbReference>
<keyword evidence="14" id="KW-1185">Reference proteome</keyword>
<keyword evidence="3" id="KW-0489">Methyltransferase</keyword>
<dbReference type="Gene3D" id="3.40.366.10">
    <property type="entry name" value="Malonyl-Coenzyme A Acyl Carrier Protein, domain 2"/>
    <property type="match status" value="1"/>
</dbReference>
<dbReference type="InterPro" id="IPR049552">
    <property type="entry name" value="PKS_DH_N"/>
</dbReference>
<dbReference type="SMART" id="SM00822">
    <property type="entry name" value="PKS_KR"/>
    <property type="match status" value="1"/>
</dbReference>
<dbReference type="InterPro" id="IPR049551">
    <property type="entry name" value="PKS_DH_C"/>
</dbReference>
<dbReference type="Pfam" id="PF13602">
    <property type="entry name" value="ADH_zinc_N_2"/>
    <property type="match status" value="1"/>
</dbReference>
<dbReference type="InterPro" id="IPR013154">
    <property type="entry name" value="ADH-like_N"/>
</dbReference>
<dbReference type="PROSITE" id="PS50075">
    <property type="entry name" value="CARRIER"/>
    <property type="match status" value="1"/>
</dbReference>
<dbReference type="Proteomes" id="UP000557566">
    <property type="component" value="Unassembled WGS sequence"/>
</dbReference>
<dbReference type="SUPFAM" id="SSF53335">
    <property type="entry name" value="S-adenosyl-L-methionine-dependent methyltransferases"/>
    <property type="match status" value="1"/>
</dbReference>
<dbReference type="InterPro" id="IPR020807">
    <property type="entry name" value="PKS_DH"/>
</dbReference>
<dbReference type="Gene3D" id="3.10.129.110">
    <property type="entry name" value="Polyketide synthase dehydratase"/>
    <property type="match status" value="1"/>
</dbReference>
<evidence type="ECO:0000313" key="13">
    <source>
        <dbReference type="EMBL" id="KAF4506608.1"/>
    </source>
</evidence>
<dbReference type="InterPro" id="IPR016036">
    <property type="entry name" value="Malonyl_transacylase_ACP-bd"/>
</dbReference>
<evidence type="ECO:0000256" key="2">
    <source>
        <dbReference type="ARBA" id="ARBA00022553"/>
    </source>
</evidence>
<dbReference type="GO" id="GO:0031177">
    <property type="term" value="F:phosphopantetheine binding"/>
    <property type="evidence" value="ECO:0007669"/>
    <property type="project" value="InterPro"/>
</dbReference>
<dbReference type="InterPro" id="IPR036736">
    <property type="entry name" value="ACP-like_sf"/>
</dbReference>
<dbReference type="InterPro" id="IPR014043">
    <property type="entry name" value="Acyl_transferase_dom"/>
</dbReference>
<dbReference type="Pfam" id="PF08240">
    <property type="entry name" value="ADH_N"/>
    <property type="match status" value="1"/>
</dbReference>
<evidence type="ECO:0000256" key="8">
    <source>
        <dbReference type="ARBA" id="ARBA00023315"/>
    </source>
</evidence>
<dbReference type="Pfam" id="PF08242">
    <property type="entry name" value="Methyltransf_12"/>
    <property type="match status" value="1"/>
</dbReference>
<dbReference type="Pfam" id="PF08659">
    <property type="entry name" value="KR"/>
    <property type="match status" value="1"/>
</dbReference>
<dbReference type="InterPro" id="IPR020806">
    <property type="entry name" value="PKS_PP-bd"/>
</dbReference>
<feature type="domain" description="PKS/mFAS DH" evidence="12">
    <location>
        <begin position="908"/>
        <end position="1194"/>
    </location>
</feature>
<dbReference type="SUPFAM" id="SSF53901">
    <property type="entry name" value="Thiolase-like"/>
    <property type="match status" value="1"/>
</dbReference>
<dbReference type="Pfam" id="PF02801">
    <property type="entry name" value="Ketoacyl-synt_C"/>
    <property type="match status" value="1"/>
</dbReference>
<dbReference type="InterPro" id="IPR014031">
    <property type="entry name" value="Ketoacyl_synth_C"/>
</dbReference>
<evidence type="ECO:0000259" key="11">
    <source>
        <dbReference type="PROSITE" id="PS52004"/>
    </source>
</evidence>
<evidence type="ECO:0000259" key="10">
    <source>
        <dbReference type="PROSITE" id="PS50075"/>
    </source>
</evidence>
<keyword evidence="7" id="KW-0511">Multifunctional enzyme</keyword>
<feature type="active site" description="Proton donor; for dehydratase activity" evidence="9">
    <location>
        <position position="1116"/>
    </location>
</feature>
<feature type="domain" description="Carrier" evidence="10">
    <location>
        <begin position="2390"/>
        <end position="2468"/>
    </location>
</feature>
<dbReference type="Pfam" id="PF00109">
    <property type="entry name" value="ketoacyl-synt"/>
    <property type="match status" value="1"/>
</dbReference>
<dbReference type="Gene3D" id="3.40.50.150">
    <property type="entry name" value="Vaccinia Virus protein VP39"/>
    <property type="match status" value="1"/>
</dbReference>
<dbReference type="Gene3D" id="3.40.47.10">
    <property type="match status" value="1"/>
</dbReference>
<dbReference type="CDD" id="cd00833">
    <property type="entry name" value="PKS"/>
    <property type="match status" value="1"/>
</dbReference>
<dbReference type="SMART" id="SM00829">
    <property type="entry name" value="PKS_ER"/>
    <property type="match status" value="1"/>
</dbReference>
<sequence>MTLNTDLDSVGGGNMTKTNGNGSVFDDAAVSNSPLQTPIAICGMGMRLPGGIRNDLDLYSFLIAKKDARTTVPETRYNVDAYHSTHGKTGTVATRQGYFLEDVDFSNFDLSMFSMTAQEVCRLDPSQRLLLEVVREAFESAGESDFGGKNIGTFASVYSEDWQDLQNRDEHDHSPYELTGTLDFMLANRVAVTLKAACASSAMALHQALQAIRVGEIPSAIVAGANLMLAPGLGITMSTTGLLSPDGSCKAFDASANGFARAEAVACLYVKRLDHAIRDGNPVRAVIRASASNSDGRTQGSLAFPNALAHEELVRQAYRNAGLDFCNTAMVECHGTGTAAGDPLEASAMANCFGERGVYIGSVKPNLGHSESVAGIVSVLKAVAALEHQTIIPNIKFVTPNPAIPWASGKLSVPTEPQPWPRDRCERMSVHSYGVGGSNVHLILDSPRAFQVTSPAEVRGFAEKRLLLFSANSAASLQAVADRHLEYLEKAPAQLESLAYTLAKRREHLKLRSFCVTDGLSPFKVINPAVDSGRRPGQVAFIFTGQGAQWVHMGRRLIQEYPTFREGIKTMDAIIQFLEHAPPWTIEDVLTSCEDESVITQPAVSQPVCTALQIALVNLCAAWGVTPAAVMGHSSGEIAAAYAAGALSMREALIVAFYRGHVCSRLQKRGGMAAVGMGAEDVQPYLVPGVGIACENSVSSVTLSGDIQSLEGCLDAIRRDKDHVLVRRLQVAVAYHSSDMEGVGAVYHDLIRNHVKPQAPQVPFISSVTGKAQAQAGDFGPEYWQKNLEMPVLFRSAAKRLLHESSHVSVHVEIGPHSALAAPLRQVYTEQGASIMYGCCLARGKDDVGAYLEAMGRLHCAGVTVSPVFSPQAKVLTHLPTYPWHYDQSYWAETRVMANWRHRQHGRHDLLGLRTLESPDLEPTWRNVLRLVDVPWLQDHALHNDVVLPAAGFVAMAGEAASQLMETKLLETKDALVGYTVRDVHLSKAMLLRDDQPTEVVTTLRPQRLTTTLDSRWYEFTVLSHGDNGWTRHCRGLVSSGRACGTPGAQVKTFSRKISPGRWYKTMARIGLNYGPRFQGLHDVTASVVDKVASARVTDRREDWESLYAMHPATLDAIFQSWTVAQTNGVHRHVTRLGMPTRIEELYVGCAGSAAIDLNTFGGRQGSSHGVVDGDIVVSLRGLEVTYLNDERDELPELDVQHLQWKPDFDFADHAKLMRPRYSGKTQLGPVERLFVLCAIEAKQQLGGVTPSQPHFARYLAWLDGQVERFGQPGYPLVEDSASLVELSSASREEMMADCLERIQTMDAVPLGMAVWRSYKHLAEILQGRTDMLDLFLQDGLLQQIYDWMNDLQDVTDLFRLLGNARPQLKVLEIGAGTGGLTSKVLSSLRSEYGERLYLSYTFTDVSSGFFVKAQDRFKDYSGVEYRVLDISRDPVQQGFGEAEYDLVVASNVLHATPSLVQTLRHCRKLLQPDGHLFLQELSPASKSANFVMGLFPGWWLGVDDGRLDEPYVSPEEWDARLRESGFDGISSVVWDGEAFNANMVAQPATETTLSKRVTLLTGPEGLGSAAQATQRIMVEEQGFEVDHCIWRRQTPPADQALISFVDLEGSADPLLKNIQEEDLSHLLQVLDKVGQASMLWLTKPAQINCEDPHNAQMLGMARTARAELGLHFATMELEHAGDGAAAAIAGVFLKLQRTCAQEVHGELDPDLEYAWRDGCVHLSRFHWFPVGKALAAAAAVEAPEAKRLVVGQCGMLQSLQWRAQGFGDVGPEQVRVRTRAVGMNFKEVLLALGVLATDGVDERAGGIDATGCEGVGDVTAVGRAVQHVQVGDRVMWGNTGLPGFATEVQLPGAWCVRAPGHVSDHEAATMVVAYYTVLCGLVDRANLQRGQSLLIHSAAGGVGIAAMHVARWLGADIYATVGTDEKVDFLMREFGLPRHRIFRSRHDSFARDVMAATGGVGVDVVLNSLSGELLHASWGCVAADGCMVEIGQRDVVGHGQLAMSGFAANRTFIGVDVSISFLNLSKTQRKLQQIVDLCQQGHIHPIRPITVFEAAHAEHAFRHMTQGQHVGKLVVTFPPRHVLPLAPTVPEASFRSDASYLLVGGMGGLGKAAASWMVACGARSLIFLSPSAGRSAADQQFLDELREARCHVQCYAGNVADAELVRAVVRDAYSPIAGLLQMAMVLDDVGLMDMDAARWAAATRPKVDGTWNLHRLLPARLDFFLLFSSMAGLFGHFGQANYASANAFLDAFVQYRHARQQVASVIDLGPIGEVGYVARLPGGVRTYSDVISEQGFLDVLHLAVLPQESRRQDHRGSYQNSDQIALAPRCTLSIADPQNTAIWKRDPRMAIYRNIERVSASSCNVDVSDTLRSFVKSLTSEPAILDDTASSELLARAIGARVSKYLMMKDAQLVDMSLSLAAMGVDSLVSIELRNWWRQAFGVDVSVLELMNGGSIRQLGDLAVVRLKSKHGAEKMRQTA</sequence>
<dbReference type="SMART" id="SM00823">
    <property type="entry name" value="PKS_PP"/>
    <property type="match status" value="1"/>
</dbReference>
<dbReference type="SMART" id="SM00827">
    <property type="entry name" value="PKS_AT"/>
    <property type="match status" value="1"/>
</dbReference>
<feature type="region of interest" description="C-terminal hotdog fold" evidence="9">
    <location>
        <begin position="1055"/>
        <end position="1194"/>
    </location>
</feature>
<keyword evidence="4" id="KW-0808">Transferase</keyword>
<dbReference type="InterPro" id="IPR032821">
    <property type="entry name" value="PKS_assoc"/>
</dbReference>
<dbReference type="SUPFAM" id="SSF50129">
    <property type="entry name" value="GroES-like"/>
    <property type="match status" value="1"/>
</dbReference>
<dbReference type="Pfam" id="PF21089">
    <property type="entry name" value="PKS_DH_N"/>
    <property type="match status" value="1"/>
</dbReference>
<dbReference type="InterPro" id="IPR057326">
    <property type="entry name" value="KR_dom"/>
</dbReference>
<evidence type="ECO:0000256" key="4">
    <source>
        <dbReference type="ARBA" id="ARBA00022679"/>
    </source>
</evidence>
<dbReference type="InterPro" id="IPR011032">
    <property type="entry name" value="GroES-like_sf"/>
</dbReference>
<dbReference type="InterPro" id="IPR014030">
    <property type="entry name" value="Ketoacyl_synth_N"/>
</dbReference>
<dbReference type="InterPro" id="IPR042104">
    <property type="entry name" value="PKS_dehydratase_sf"/>
</dbReference>
<dbReference type="InterPro" id="IPR029063">
    <property type="entry name" value="SAM-dependent_MTases_sf"/>
</dbReference>
<dbReference type="GO" id="GO:0008168">
    <property type="term" value="F:methyltransferase activity"/>
    <property type="evidence" value="ECO:0007669"/>
    <property type="project" value="UniProtKB-KW"/>
</dbReference>
<gene>
    <name evidence="13" type="ORF">G6O67_006675</name>
</gene>
<dbReference type="Gene3D" id="3.40.50.720">
    <property type="entry name" value="NAD(P)-binding Rossmann-like Domain"/>
    <property type="match status" value="2"/>
</dbReference>
<evidence type="ECO:0000256" key="3">
    <source>
        <dbReference type="ARBA" id="ARBA00022603"/>
    </source>
</evidence>
<dbReference type="Pfam" id="PF00698">
    <property type="entry name" value="Acyl_transf_1"/>
    <property type="match status" value="1"/>
</dbReference>
<dbReference type="SMART" id="SM00826">
    <property type="entry name" value="PKS_DH"/>
    <property type="match status" value="1"/>
</dbReference>
<dbReference type="CDD" id="cd05195">
    <property type="entry name" value="enoyl_red"/>
    <property type="match status" value="1"/>
</dbReference>
<dbReference type="PROSITE" id="PS52004">
    <property type="entry name" value="KS3_2"/>
    <property type="match status" value="1"/>
</dbReference>
<feature type="domain" description="Ketosynthase family 3 (KS3)" evidence="11">
    <location>
        <begin position="36"/>
        <end position="446"/>
    </location>
</feature>
<dbReference type="Gene3D" id="3.30.70.3290">
    <property type="match status" value="1"/>
</dbReference>
<dbReference type="SUPFAM" id="SSF51735">
    <property type="entry name" value="NAD(P)-binding Rossmann-fold domains"/>
    <property type="match status" value="2"/>
</dbReference>
<dbReference type="SUPFAM" id="SSF47336">
    <property type="entry name" value="ACP-like"/>
    <property type="match status" value="1"/>
</dbReference>
<dbReference type="InterPro" id="IPR016039">
    <property type="entry name" value="Thiolase-like"/>
</dbReference>
<keyword evidence="2" id="KW-0597">Phosphoprotein</keyword>
<dbReference type="InterPro" id="IPR050091">
    <property type="entry name" value="PKS_NRPS_Biosynth_Enz"/>
</dbReference>
<dbReference type="Gene3D" id="1.10.1200.10">
    <property type="entry name" value="ACP-like"/>
    <property type="match status" value="1"/>
</dbReference>
<evidence type="ECO:0000256" key="7">
    <source>
        <dbReference type="ARBA" id="ARBA00023268"/>
    </source>
</evidence>
<dbReference type="InterPro" id="IPR020843">
    <property type="entry name" value="ER"/>
</dbReference>
<dbReference type="InterPro" id="IPR013968">
    <property type="entry name" value="PKS_KR"/>
</dbReference>
<comment type="caution">
    <text evidence="13">The sequence shown here is derived from an EMBL/GenBank/DDBJ whole genome shotgun (WGS) entry which is preliminary data.</text>
</comment>
<feature type="active site" description="Proton acceptor; for dehydratase activity" evidence="9">
    <location>
        <position position="940"/>
    </location>
</feature>
<dbReference type="Pfam" id="PF16197">
    <property type="entry name" value="KAsynt_C_assoc"/>
    <property type="match status" value="1"/>
</dbReference>
<dbReference type="GO" id="GO:0016491">
    <property type="term" value="F:oxidoreductase activity"/>
    <property type="evidence" value="ECO:0007669"/>
    <property type="project" value="UniProtKB-KW"/>
</dbReference>
<dbReference type="PROSITE" id="PS52019">
    <property type="entry name" value="PKS_MFAS_DH"/>
    <property type="match status" value="1"/>
</dbReference>
<keyword evidence="1" id="KW-0596">Phosphopantetheine</keyword>
<keyword evidence="5" id="KW-0521">NADP</keyword>
<evidence type="ECO:0000313" key="14">
    <source>
        <dbReference type="Proteomes" id="UP000557566"/>
    </source>
</evidence>
<dbReference type="GO" id="GO:0032259">
    <property type="term" value="P:methylation"/>
    <property type="evidence" value="ECO:0007669"/>
    <property type="project" value="UniProtKB-KW"/>
</dbReference>
<dbReference type="Pfam" id="PF00550">
    <property type="entry name" value="PP-binding"/>
    <property type="match status" value="1"/>
</dbReference>
<proteinExistence type="predicted"/>
<dbReference type="SUPFAM" id="SSF55048">
    <property type="entry name" value="Probable ACP-binding domain of malonyl-CoA ACP transacylase"/>
    <property type="match status" value="1"/>
</dbReference>
<dbReference type="OrthoDB" id="329835at2759"/>
<dbReference type="GO" id="GO:0006633">
    <property type="term" value="P:fatty acid biosynthetic process"/>
    <property type="evidence" value="ECO:0007669"/>
    <property type="project" value="TreeGrafter"/>
</dbReference>
<dbReference type="CDD" id="cd02440">
    <property type="entry name" value="AdoMet_MTases"/>
    <property type="match status" value="1"/>
</dbReference>
<protein>
    <recommendedName>
        <fullName evidence="15">Polyketide synthase</fullName>
    </recommendedName>
</protein>
<dbReference type="InterPro" id="IPR016035">
    <property type="entry name" value="Acyl_Trfase/lysoPLipase"/>
</dbReference>
<dbReference type="InterPro" id="IPR013217">
    <property type="entry name" value="Methyltransf_12"/>
</dbReference>
<dbReference type="EMBL" id="JAAVMX010000007">
    <property type="protein sequence ID" value="KAF4506608.1"/>
    <property type="molecule type" value="Genomic_DNA"/>
</dbReference>
<dbReference type="GO" id="GO:0044550">
    <property type="term" value="P:secondary metabolite biosynthetic process"/>
    <property type="evidence" value="ECO:0007669"/>
    <property type="project" value="TreeGrafter"/>
</dbReference>
<organism evidence="13 14">
    <name type="scientific">Ophiocordyceps sinensis</name>
    <dbReference type="NCBI Taxonomy" id="72228"/>
    <lineage>
        <taxon>Eukaryota</taxon>
        <taxon>Fungi</taxon>
        <taxon>Dikarya</taxon>
        <taxon>Ascomycota</taxon>
        <taxon>Pezizomycotina</taxon>
        <taxon>Sordariomycetes</taxon>
        <taxon>Hypocreomycetidae</taxon>
        <taxon>Hypocreales</taxon>
        <taxon>Ophiocordycipitaceae</taxon>
        <taxon>Ophiocordyceps</taxon>
    </lineage>
</organism>
<dbReference type="InterPro" id="IPR020841">
    <property type="entry name" value="PKS_Beta-ketoAc_synthase_dom"/>
</dbReference>
<evidence type="ECO:0000256" key="9">
    <source>
        <dbReference type="PROSITE-ProRule" id="PRU01363"/>
    </source>
</evidence>
<evidence type="ECO:0000256" key="5">
    <source>
        <dbReference type="ARBA" id="ARBA00022857"/>
    </source>
</evidence>
<evidence type="ECO:0008006" key="15">
    <source>
        <dbReference type="Google" id="ProtNLM"/>
    </source>
</evidence>
<evidence type="ECO:0000256" key="6">
    <source>
        <dbReference type="ARBA" id="ARBA00023002"/>
    </source>
</evidence>